<gene>
    <name evidence="6" type="ORF">V6N11_075432</name>
</gene>
<evidence type="ECO:0000256" key="2">
    <source>
        <dbReference type="ARBA" id="ARBA00022723"/>
    </source>
</evidence>
<dbReference type="InterPro" id="IPR001199">
    <property type="entry name" value="Cyt_B5-like_heme/steroid-bd"/>
</dbReference>
<keyword evidence="2" id="KW-0479">Metal-binding</keyword>
<dbReference type="InterPro" id="IPR050668">
    <property type="entry name" value="Cytochrome_b5"/>
</dbReference>
<keyword evidence="3" id="KW-0408">Iron</keyword>
<evidence type="ECO:0000313" key="7">
    <source>
        <dbReference type="Proteomes" id="UP001396334"/>
    </source>
</evidence>
<evidence type="ECO:0000256" key="3">
    <source>
        <dbReference type="ARBA" id="ARBA00023004"/>
    </source>
</evidence>
<name>A0ABR2R6Z4_9ROSI</name>
<dbReference type="PANTHER" id="PTHR19359:SF25">
    <property type="entry name" value="CYTOCHROME B5 HEME-BINDING DOMAIN-CONTAINING PROTEIN"/>
    <property type="match status" value="1"/>
</dbReference>
<protein>
    <recommendedName>
        <fullName evidence="5">Cytochrome b5 heme-binding domain-containing protein</fullName>
    </recommendedName>
</protein>
<dbReference type="Proteomes" id="UP001396334">
    <property type="component" value="Unassembled WGS sequence"/>
</dbReference>
<organism evidence="6 7">
    <name type="scientific">Hibiscus sabdariffa</name>
    <name type="common">roselle</name>
    <dbReference type="NCBI Taxonomy" id="183260"/>
    <lineage>
        <taxon>Eukaryota</taxon>
        <taxon>Viridiplantae</taxon>
        <taxon>Streptophyta</taxon>
        <taxon>Embryophyta</taxon>
        <taxon>Tracheophyta</taxon>
        <taxon>Spermatophyta</taxon>
        <taxon>Magnoliopsida</taxon>
        <taxon>eudicotyledons</taxon>
        <taxon>Gunneridae</taxon>
        <taxon>Pentapetalae</taxon>
        <taxon>rosids</taxon>
        <taxon>malvids</taxon>
        <taxon>Malvales</taxon>
        <taxon>Malvaceae</taxon>
        <taxon>Malvoideae</taxon>
        <taxon>Hibiscus</taxon>
    </lineage>
</organism>
<dbReference type="PRINTS" id="PR00363">
    <property type="entry name" value="CYTOCHROMEB5"/>
</dbReference>
<dbReference type="Pfam" id="PF00173">
    <property type="entry name" value="Cyt-b5"/>
    <property type="match status" value="1"/>
</dbReference>
<proteinExistence type="inferred from homology"/>
<feature type="domain" description="Cytochrome b5 heme-binding" evidence="5">
    <location>
        <begin position="15"/>
        <end position="54"/>
    </location>
</feature>
<evidence type="ECO:0000259" key="5">
    <source>
        <dbReference type="PROSITE" id="PS50255"/>
    </source>
</evidence>
<dbReference type="Gene3D" id="3.10.120.10">
    <property type="entry name" value="Cytochrome b5-like heme/steroid binding domain"/>
    <property type="match status" value="1"/>
</dbReference>
<sequence>MDSSLFIILIFVDSGGDDVVLAAIGKDATDEFEDAGHSESAKELLQNFCIGELDTSAPIIPELENSSKNETNNYSQNLMELTKQYWAVPVAIAGISVVYNNAFAINSLLYCKPLTEDLYLSIYPLSLQQQELEATAFA</sequence>
<dbReference type="PANTHER" id="PTHR19359">
    <property type="entry name" value="CYTOCHROME B5"/>
    <property type="match status" value="1"/>
</dbReference>
<dbReference type="PROSITE" id="PS50255">
    <property type="entry name" value="CYTOCHROME_B5_2"/>
    <property type="match status" value="1"/>
</dbReference>
<dbReference type="InterPro" id="IPR036400">
    <property type="entry name" value="Cyt_B5-like_heme/steroid_sf"/>
</dbReference>
<comment type="caution">
    <text evidence="6">The sequence shown here is derived from an EMBL/GenBank/DDBJ whole genome shotgun (WGS) entry which is preliminary data.</text>
</comment>
<keyword evidence="7" id="KW-1185">Reference proteome</keyword>
<evidence type="ECO:0000256" key="1">
    <source>
        <dbReference type="ARBA" id="ARBA00022617"/>
    </source>
</evidence>
<accession>A0ABR2R6Z4</accession>
<reference evidence="6 7" key="1">
    <citation type="journal article" date="2024" name="G3 (Bethesda)">
        <title>Genome assembly of Hibiscus sabdariffa L. provides insights into metabolisms of medicinal natural products.</title>
        <authorList>
            <person name="Kim T."/>
        </authorList>
    </citation>
    <scope>NUCLEOTIDE SEQUENCE [LARGE SCALE GENOMIC DNA]</scope>
    <source>
        <strain evidence="6">TK-2024</strain>
        <tissue evidence="6">Old leaves</tissue>
    </source>
</reference>
<keyword evidence="1" id="KW-0349">Heme</keyword>
<comment type="similarity">
    <text evidence="4">Belongs to the cytochrome b5 family.</text>
</comment>
<dbReference type="SUPFAM" id="SSF55856">
    <property type="entry name" value="Cytochrome b5-like heme/steroid binding domain"/>
    <property type="match status" value="1"/>
</dbReference>
<evidence type="ECO:0000313" key="6">
    <source>
        <dbReference type="EMBL" id="KAK9008543.1"/>
    </source>
</evidence>
<dbReference type="EMBL" id="JBBPBN010000026">
    <property type="protein sequence ID" value="KAK9008543.1"/>
    <property type="molecule type" value="Genomic_DNA"/>
</dbReference>
<evidence type="ECO:0000256" key="4">
    <source>
        <dbReference type="ARBA" id="ARBA00038168"/>
    </source>
</evidence>